<name>G7JYT0_MEDTR</name>
<keyword evidence="3" id="KW-1185">Reference proteome</keyword>
<accession>G7JYT0</accession>
<evidence type="ECO:0000313" key="3">
    <source>
        <dbReference type="Proteomes" id="UP000002051"/>
    </source>
</evidence>
<evidence type="ECO:0000313" key="1">
    <source>
        <dbReference type="EMBL" id="AES95227.1"/>
    </source>
</evidence>
<dbReference type="PaxDb" id="3880-AES95227"/>
<protein>
    <submittedName>
        <fullName evidence="1 2">Uncharacterized protein</fullName>
    </submittedName>
</protein>
<reference evidence="1 3" key="1">
    <citation type="journal article" date="2011" name="Nature">
        <title>The Medicago genome provides insight into the evolution of rhizobial symbioses.</title>
        <authorList>
            <person name="Young N.D."/>
            <person name="Debelle F."/>
            <person name="Oldroyd G.E."/>
            <person name="Geurts R."/>
            <person name="Cannon S.B."/>
            <person name="Udvardi M.K."/>
            <person name="Benedito V.A."/>
            <person name="Mayer K.F."/>
            <person name="Gouzy J."/>
            <person name="Schoof H."/>
            <person name="Van de Peer Y."/>
            <person name="Proost S."/>
            <person name="Cook D.R."/>
            <person name="Meyers B.C."/>
            <person name="Spannagl M."/>
            <person name="Cheung F."/>
            <person name="De Mita S."/>
            <person name="Krishnakumar V."/>
            <person name="Gundlach H."/>
            <person name="Zhou S."/>
            <person name="Mudge J."/>
            <person name="Bharti A.K."/>
            <person name="Murray J.D."/>
            <person name="Naoumkina M.A."/>
            <person name="Rosen B."/>
            <person name="Silverstein K.A."/>
            <person name="Tang H."/>
            <person name="Rombauts S."/>
            <person name="Zhao P.X."/>
            <person name="Zhou P."/>
            <person name="Barbe V."/>
            <person name="Bardou P."/>
            <person name="Bechner M."/>
            <person name="Bellec A."/>
            <person name="Berger A."/>
            <person name="Berges H."/>
            <person name="Bidwell S."/>
            <person name="Bisseling T."/>
            <person name="Choisne N."/>
            <person name="Couloux A."/>
            <person name="Denny R."/>
            <person name="Deshpande S."/>
            <person name="Dai X."/>
            <person name="Doyle J.J."/>
            <person name="Dudez A.M."/>
            <person name="Farmer A.D."/>
            <person name="Fouteau S."/>
            <person name="Franken C."/>
            <person name="Gibelin C."/>
            <person name="Gish J."/>
            <person name="Goldstein S."/>
            <person name="Gonzalez A.J."/>
            <person name="Green P.J."/>
            <person name="Hallab A."/>
            <person name="Hartog M."/>
            <person name="Hua A."/>
            <person name="Humphray S.J."/>
            <person name="Jeong D.H."/>
            <person name="Jing Y."/>
            <person name="Jocker A."/>
            <person name="Kenton S.M."/>
            <person name="Kim D.J."/>
            <person name="Klee K."/>
            <person name="Lai H."/>
            <person name="Lang C."/>
            <person name="Lin S."/>
            <person name="Macmil S.L."/>
            <person name="Magdelenat G."/>
            <person name="Matthews L."/>
            <person name="McCorrison J."/>
            <person name="Monaghan E.L."/>
            <person name="Mun J.H."/>
            <person name="Najar F.Z."/>
            <person name="Nicholson C."/>
            <person name="Noirot C."/>
            <person name="O'Bleness M."/>
            <person name="Paule C.R."/>
            <person name="Poulain J."/>
            <person name="Prion F."/>
            <person name="Qin B."/>
            <person name="Qu C."/>
            <person name="Retzel E.F."/>
            <person name="Riddle C."/>
            <person name="Sallet E."/>
            <person name="Samain S."/>
            <person name="Samson N."/>
            <person name="Sanders I."/>
            <person name="Saurat O."/>
            <person name="Scarpelli C."/>
            <person name="Schiex T."/>
            <person name="Segurens B."/>
            <person name="Severin A.J."/>
            <person name="Sherrier D.J."/>
            <person name="Shi R."/>
            <person name="Sims S."/>
            <person name="Singer S.R."/>
            <person name="Sinharoy S."/>
            <person name="Sterck L."/>
            <person name="Viollet A."/>
            <person name="Wang B.B."/>
            <person name="Wang K."/>
            <person name="Wang M."/>
            <person name="Wang X."/>
            <person name="Warfsmann J."/>
            <person name="Weissenbach J."/>
            <person name="White D.D."/>
            <person name="White J.D."/>
            <person name="Wiley G.B."/>
            <person name="Wincker P."/>
            <person name="Xing Y."/>
            <person name="Yang L."/>
            <person name="Yao Z."/>
            <person name="Ying F."/>
            <person name="Zhai J."/>
            <person name="Zhou L."/>
            <person name="Zuber A."/>
            <person name="Denarie J."/>
            <person name="Dixon R.A."/>
            <person name="May G.D."/>
            <person name="Schwartz D.C."/>
            <person name="Rogers J."/>
            <person name="Quetier F."/>
            <person name="Town C.D."/>
            <person name="Roe B.A."/>
        </authorList>
    </citation>
    <scope>NUCLEOTIDE SEQUENCE [LARGE SCALE GENOMIC DNA]</scope>
    <source>
        <strain evidence="1">A17</strain>
        <strain evidence="2 3">cv. Jemalong A17</strain>
    </source>
</reference>
<dbReference type="Proteomes" id="UP000002051">
    <property type="component" value="Chromosome 5"/>
</dbReference>
<reference evidence="1 3" key="2">
    <citation type="journal article" date="2014" name="BMC Genomics">
        <title>An improved genome release (version Mt4.0) for the model legume Medicago truncatula.</title>
        <authorList>
            <person name="Tang H."/>
            <person name="Krishnakumar V."/>
            <person name="Bidwell S."/>
            <person name="Rosen B."/>
            <person name="Chan A."/>
            <person name="Zhou S."/>
            <person name="Gentzbittel L."/>
            <person name="Childs K.L."/>
            <person name="Yandell M."/>
            <person name="Gundlach H."/>
            <person name="Mayer K.F."/>
            <person name="Schwartz D.C."/>
            <person name="Town C.D."/>
        </authorList>
    </citation>
    <scope>GENOME REANNOTATION</scope>
    <source>
        <strain evidence="2 3">cv. Jemalong A17</strain>
    </source>
</reference>
<dbReference type="EnsemblPlants" id="AES95227">
    <property type="protein sequence ID" value="AES95227"/>
    <property type="gene ID" value="MTR_5g023160"/>
</dbReference>
<dbReference type="AlphaFoldDB" id="G7JYT0"/>
<organism evidence="1 3">
    <name type="scientific">Medicago truncatula</name>
    <name type="common">Barrel medic</name>
    <name type="synonym">Medicago tribuloides</name>
    <dbReference type="NCBI Taxonomy" id="3880"/>
    <lineage>
        <taxon>Eukaryota</taxon>
        <taxon>Viridiplantae</taxon>
        <taxon>Streptophyta</taxon>
        <taxon>Embryophyta</taxon>
        <taxon>Tracheophyta</taxon>
        <taxon>Spermatophyta</taxon>
        <taxon>Magnoliopsida</taxon>
        <taxon>eudicotyledons</taxon>
        <taxon>Gunneridae</taxon>
        <taxon>Pentapetalae</taxon>
        <taxon>rosids</taxon>
        <taxon>fabids</taxon>
        <taxon>Fabales</taxon>
        <taxon>Fabaceae</taxon>
        <taxon>Papilionoideae</taxon>
        <taxon>50 kb inversion clade</taxon>
        <taxon>NPAAA clade</taxon>
        <taxon>Hologalegina</taxon>
        <taxon>IRL clade</taxon>
        <taxon>Trifolieae</taxon>
        <taxon>Medicago</taxon>
    </lineage>
</organism>
<proteinExistence type="predicted"/>
<dbReference type="HOGENOM" id="CLU_2593414_0_0_1"/>
<reference evidence="2" key="3">
    <citation type="submission" date="2015-04" db="UniProtKB">
        <authorList>
            <consortium name="EnsemblPlants"/>
        </authorList>
    </citation>
    <scope>IDENTIFICATION</scope>
    <source>
        <strain evidence="2">cv. Jemalong A17</strain>
    </source>
</reference>
<sequence length="80" mass="8309">MGADRSDAGGVVIAAGCSCMLLLPVSDVADGMLVLKGMELDFTPKGVLPEILEGLSCPKPKRGFGNSFQPAIDAPRLEPH</sequence>
<dbReference type="eggNOG" id="ENOG502SXIW">
    <property type="taxonomic scope" value="Eukaryota"/>
</dbReference>
<dbReference type="EMBL" id="CM001221">
    <property type="protein sequence ID" value="AES95227.1"/>
    <property type="molecule type" value="Genomic_DNA"/>
</dbReference>
<dbReference type="PROSITE" id="PS51257">
    <property type="entry name" value="PROKAR_LIPOPROTEIN"/>
    <property type="match status" value="1"/>
</dbReference>
<evidence type="ECO:0000313" key="2">
    <source>
        <dbReference type="EnsemblPlants" id="AES95227"/>
    </source>
</evidence>
<gene>
    <name evidence="1" type="ordered locus">MTR_5g023160</name>
</gene>